<comment type="caution">
    <text evidence="3">The sequence shown here is derived from an EMBL/GenBank/DDBJ whole genome shotgun (WGS) entry which is preliminary data.</text>
</comment>
<evidence type="ECO:0008006" key="5">
    <source>
        <dbReference type="Google" id="ProtNLM"/>
    </source>
</evidence>
<dbReference type="SUPFAM" id="SSF51445">
    <property type="entry name" value="(Trans)glycosidases"/>
    <property type="match status" value="1"/>
</dbReference>
<reference evidence="3 4" key="2">
    <citation type="submission" date="2020-07" db="EMBL/GenBank/DDBJ databases">
        <title>Genome assembly of wild tea tree DASZ reveals pedigree and selection history of tea varieties.</title>
        <authorList>
            <person name="Zhang W."/>
        </authorList>
    </citation>
    <scope>NUCLEOTIDE SEQUENCE [LARGE SCALE GENOMIC DNA]</scope>
    <source>
        <strain evidence="4">cv. G240</strain>
        <tissue evidence="3">Leaf</tissue>
    </source>
</reference>
<accession>A0A7J7HFU7</accession>
<keyword evidence="4" id="KW-1185">Reference proteome</keyword>
<dbReference type="InterPro" id="IPR018120">
    <property type="entry name" value="Glyco_hydro_1_AS"/>
</dbReference>
<protein>
    <recommendedName>
        <fullName evidence="5">Beta-glucosidase</fullName>
    </recommendedName>
</protein>
<dbReference type="Proteomes" id="UP000593564">
    <property type="component" value="Unassembled WGS sequence"/>
</dbReference>
<dbReference type="AlphaFoldDB" id="A0A7J7HFU7"/>
<sequence length="140" mass="15911">MGLRSTSTNSIVGVARHVSFIRPYGLFDVPAISLTNSLTLFPYMDDISHKLDFKGINYYGQEVVSGTGLKLVETDEYSESGRAVYPDGLYRMLLQFHDRYKHLNVPFIVTENGVSDEIDLIRRPYMLEHLLAIYAAMIMV</sequence>
<dbReference type="EMBL" id="JACBKZ010000005">
    <property type="protein sequence ID" value="KAF5950788.1"/>
    <property type="molecule type" value="Genomic_DNA"/>
</dbReference>
<gene>
    <name evidence="3" type="ORF">HYC85_012781</name>
</gene>
<evidence type="ECO:0000313" key="3">
    <source>
        <dbReference type="EMBL" id="KAF5950788.1"/>
    </source>
</evidence>
<evidence type="ECO:0000313" key="4">
    <source>
        <dbReference type="Proteomes" id="UP000593564"/>
    </source>
</evidence>
<dbReference type="Gene3D" id="3.20.20.80">
    <property type="entry name" value="Glycosidases"/>
    <property type="match status" value="1"/>
</dbReference>
<dbReference type="InterPro" id="IPR001360">
    <property type="entry name" value="Glyco_hydro_1"/>
</dbReference>
<dbReference type="GO" id="GO:0005975">
    <property type="term" value="P:carbohydrate metabolic process"/>
    <property type="evidence" value="ECO:0007669"/>
    <property type="project" value="InterPro"/>
</dbReference>
<feature type="active site" description="Nucleophile" evidence="2">
    <location>
        <position position="111"/>
    </location>
</feature>
<dbReference type="GO" id="GO:0004553">
    <property type="term" value="F:hydrolase activity, hydrolyzing O-glycosyl compounds"/>
    <property type="evidence" value="ECO:0007669"/>
    <property type="project" value="InterPro"/>
</dbReference>
<name>A0A7J7HFU7_CAMSI</name>
<reference evidence="4" key="1">
    <citation type="journal article" date="2020" name="Nat. Commun.">
        <title>Genome assembly of wild tea tree DASZ reveals pedigree and selection history of tea varieties.</title>
        <authorList>
            <person name="Zhang W."/>
            <person name="Zhang Y."/>
            <person name="Qiu H."/>
            <person name="Guo Y."/>
            <person name="Wan H."/>
            <person name="Zhang X."/>
            <person name="Scossa F."/>
            <person name="Alseekh S."/>
            <person name="Zhang Q."/>
            <person name="Wang P."/>
            <person name="Xu L."/>
            <person name="Schmidt M.H."/>
            <person name="Jia X."/>
            <person name="Li D."/>
            <person name="Zhu A."/>
            <person name="Guo F."/>
            <person name="Chen W."/>
            <person name="Ni D."/>
            <person name="Usadel B."/>
            <person name="Fernie A.R."/>
            <person name="Wen W."/>
        </authorList>
    </citation>
    <scope>NUCLEOTIDE SEQUENCE [LARGE SCALE GENOMIC DNA]</scope>
    <source>
        <strain evidence="4">cv. G240</strain>
    </source>
</reference>
<evidence type="ECO:0000256" key="2">
    <source>
        <dbReference type="PROSITE-ProRule" id="PRU10055"/>
    </source>
</evidence>
<dbReference type="PROSITE" id="PS00572">
    <property type="entry name" value="GLYCOSYL_HYDROL_F1_1"/>
    <property type="match status" value="1"/>
</dbReference>
<dbReference type="PRINTS" id="PR00131">
    <property type="entry name" value="GLHYDRLASE1"/>
</dbReference>
<comment type="similarity">
    <text evidence="1">Belongs to the glycosyl hydrolase 1 family.</text>
</comment>
<evidence type="ECO:0000256" key="1">
    <source>
        <dbReference type="ARBA" id="ARBA00010838"/>
    </source>
</evidence>
<proteinExistence type="inferred from homology"/>
<dbReference type="InterPro" id="IPR017853">
    <property type="entry name" value="GH"/>
</dbReference>
<organism evidence="3 4">
    <name type="scientific">Camellia sinensis</name>
    <name type="common">Tea plant</name>
    <name type="synonym">Thea sinensis</name>
    <dbReference type="NCBI Taxonomy" id="4442"/>
    <lineage>
        <taxon>Eukaryota</taxon>
        <taxon>Viridiplantae</taxon>
        <taxon>Streptophyta</taxon>
        <taxon>Embryophyta</taxon>
        <taxon>Tracheophyta</taxon>
        <taxon>Spermatophyta</taxon>
        <taxon>Magnoliopsida</taxon>
        <taxon>eudicotyledons</taxon>
        <taxon>Gunneridae</taxon>
        <taxon>Pentapetalae</taxon>
        <taxon>asterids</taxon>
        <taxon>Ericales</taxon>
        <taxon>Theaceae</taxon>
        <taxon>Camellia</taxon>
    </lineage>
</organism>